<dbReference type="Gene3D" id="1.20.210.10">
    <property type="entry name" value="Cytochrome c oxidase-like, subunit I domain"/>
    <property type="match status" value="1"/>
</dbReference>
<dbReference type="AlphaFoldDB" id="A0A849VVH8"/>
<protein>
    <submittedName>
        <fullName evidence="2">Uncharacterized protein</fullName>
    </submittedName>
</protein>
<name>A0A849VVH8_9HYPH</name>
<evidence type="ECO:0000256" key="1">
    <source>
        <dbReference type="SAM" id="Phobius"/>
    </source>
</evidence>
<proteinExistence type="predicted"/>
<dbReference type="SUPFAM" id="SSF81442">
    <property type="entry name" value="Cytochrome c oxidase subunit I-like"/>
    <property type="match status" value="1"/>
</dbReference>
<dbReference type="InterPro" id="IPR036927">
    <property type="entry name" value="Cyt_c_oxase-like_su1_sf"/>
</dbReference>
<feature type="transmembrane region" description="Helical" evidence="1">
    <location>
        <begin position="34"/>
        <end position="57"/>
    </location>
</feature>
<sequence length="131" mass="14261">MPNISQLFFKSAVIWLLIGIAAGLQMGMSGNHTVIAAHAHINLLGWVTSAIFGGYYALNPAKAAKRLAFVHYAVYMLGLIVMLPSLYFMERGNMQLEPLVGIGSMVTFLGVLIFAVVMFSRESVAVRQARA</sequence>
<gene>
    <name evidence="2" type="ORF">HQ945_11360</name>
</gene>
<keyword evidence="3" id="KW-1185">Reference proteome</keyword>
<accession>A0A849VVH8</accession>
<feature type="transmembrane region" description="Helical" evidence="1">
    <location>
        <begin position="69"/>
        <end position="87"/>
    </location>
</feature>
<evidence type="ECO:0000313" key="2">
    <source>
        <dbReference type="EMBL" id="NTS31853.1"/>
    </source>
</evidence>
<feature type="transmembrane region" description="Helical" evidence="1">
    <location>
        <begin position="99"/>
        <end position="120"/>
    </location>
</feature>
<evidence type="ECO:0000313" key="3">
    <source>
        <dbReference type="Proteomes" id="UP000550508"/>
    </source>
</evidence>
<keyword evidence="1" id="KW-0472">Membrane</keyword>
<keyword evidence="1" id="KW-0812">Transmembrane</keyword>
<dbReference type="EMBL" id="JABUMX010000002">
    <property type="protein sequence ID" value="NTS31853.1"/>
    <property type="molecule type" value="Genomic_DNA"/>
</dbReference>
<dbReference type="Proteomes" id="UP000550508">
    <property type="component" value="Unassembled WGS sequence"/>
</dbReference>
<dbReference type="RefSeq" id="WP_027231976.1">
    <property type="nucleotide sequence ID" value="NZ_JABUMX010000002.1"/>
</dbReference>
<keyword evidence="1" id="KW-1133">Transmembrane helix</keyword>
<reference evidence="2 3" key="1">
    <citation type="submission" date="2020-05" db="EMBL/GenBank/DDBJ databases">
        <authorList>
            <person name="Kim M.K."/>
        </authorList>
    </citation>
    <scope>NUCLEOTIDE SEQUENCE [LARGE SCALE GENOMIC DNA]</scope>
    <source>
        <strain evidence="2 3">BT25</strain>
    </source>
</reference>
<comment type="caution">
    <text evidence="2">The sequence shown here is derived from an EMBL/GenBank/DDBJ whole genome shotgun (WGS) entry which is preliminary data.</text>
</comment>
<organism evidence="2 3">
    <name type="scientific">Phyllobacterium pellucidum</name>
    <dbReference type="NCBI Taxonomy" id="2740464"/>
    <lineage>
        <taxon>Bacteria</taxon>
        <taxon>Pseudomonadati</taxon>
        <taxon>Pseudomonadota</taxon>
        <taxon>Alphaproteobacteria</taxon>
        <taxon>Hyphomicrobiales</taxon>
        <taxon>Phyllobacteriaceae</taxon>
        <taxon>Phyllobacterium</taxon>
    </lineage>
</organism>
<feature type="transmembrane region" description="Helical" evidence="1">
    <location>
        <begin position="7"/>
        <end position="28"/>
    </location>
</feature>